<evidence type="ECO:0000256" key="1">
    <source>
        <dbReference type="SAM" id="MobiDB-lite"/>
    </source>
</evidence>
<dbReference type="GO" id="GO:0008168">
    <property type="term" value="F:methyltransferase activity"/>
    <property type="evidence" value="ECO:0007669"/>
    <property type="project" value="TreeGrafter"/>
</dbReference>
<evidence type="ECO:0000313" key="2">
    <source>
        <dbReference type="EMBL" id="CAI9284216.1"/>
    </source>
</evidence>
<feature type="compositionally biased region" description="Basic residues" evidence="1">
    <location>
        <begin position="68"/>
        <end position="81"/>
    </location>
</feature>
<feature type="compositionally biased region" description="Basic and acidic residues" evidence="1">
    <location>
        <begin position="86"/>
        <end position="96"/>
    </location>
</feature>
<dbReference type="EMBL" id="OX465081">
    <property type="protein sequence ID" value="CAI9284216.1"/>
    <property type="molecule type" value="Genomic_DNA"/>
</dbReference>
<reference evidence="2" key="1">
    <citation type="submission" date="2023-04" db="EMBL/GenBank/DDBJ databases">
        <authorList>
            <person name="Vijverberg K."/>
            <person name="Xiong W."/>
            <person name="Schranz E."/>
        </authorList>
    </citation>
    <scope>NUCLEOTIDE SEQUENCE</scope>
</reference>
<dbReference type="AlphaFoldDB" id="A0AA36E5V5"/>
<sequence>MAGAITDDYQKLSMFFKSGIYRLQGSNAVFMDPVRVLNLSYSHFRVSPSSYYSRFFEPNPSGEEHSRVSKNQRKRKRKQKKPPALNEREQAAEERHQKAKPFLMKAHELLLGANDLLLNLGKLRSDDDSPTSDCEQSMVESDEHSFVELGSVWQAPLFEISLYPHKDYKPTQDEKRNTPAFGSLIANNNMANCDMEAGFLNRQYIIPKQSSFYMSDLKQIHGLIPVKRDCGYNLIVVDPPWENSSAYQKLKYPTLPNRYFLSLPIKKLAHEDGALLALWVTNKEKLRVKADGSLIGELDLFHHRPYECLVLGYCYPEVEDSDYFSKLKSIPDGQVLISIPGDYSRKPPVGEMLREYIPGSHPARCLELFAREMVSGWTSWGNEPLRFQDSRYFSRTDTDTVRIEQTF</sequence>
<proteinExistence type="predicted"/>
<evidence type="ECO:0008006" key="4">
    <source>
        <dbReference type="Google" id="ProtNLM"/>
    </source>
</evidence>
<dbReference type="InterPro" id="IPR007757">
    <property type="entry name" value="MT-A70-like"/>
</dbReference>
<evidence type="ECO:0000313" key="3">
    <source>
        <dbReference type="Proteomes" id="UP001177003"/>
    </source>
</evidence>
<gene>
    <name evidence="2" type="ORF">LSALG_LOCUS23761</name>
</gene>
<protein>
    <recommendedName>
        <fullName evidence="4">Methyltransferase-like protein 2</fullName>
    </recommendedName>
</protein>
<dbReference type="PANTHER" id="PTHR12829:SF4">
    <property type="entry name" value="N(6)-ADENINE-SPECIFIC METHYLTRANSFERASE METTL4"/>
    <property type="match status" value="1"/>
</dbReference>
<feature type="region of interest" description="Disordered" evidence="1">
    <location>
        <begin position="57"/>
        <end position="97"/>
    </location>
</feature>
<dbReference type="Proteomes" id="UP001177003">
    <property type="component" value="Chromosome 5"/>
</dbReference>
<dbReference type="PANTHER" id="PTHR12829">
    <property type="entry name" value="N6-ADENOSINE-METHYLTRANSFERASE"/>
    <property type="match status" value="1"/>
</dbReference>
<organism evidence="2 3">
    <name type="scientific">Lactuca saligna</name>
    <name type="common">Willowleaf lettuce</name>
    <dbReference type="NCBI Taxonomy" id="75948"/>
    <lineage>
        <taxon>Eukaryota</taxon>
        <taxon>Viridiplantae</taxon>
        <taxon>Streptophyta</taxon>
        <taxon>Embryophyta</taxon>
        <taxon>Tracheophyta</taxon>
        <taxon>Spermatophyta</taxon>
        <taxon>Magnoliopsida</taxon>
        <taxon>eudicotyledons</taxon>
        <taxon>Gunneridae</taxon>
        <taxon>Pentapetalae</taxon>
        <taxon>asterids</taxon>
        <taxon>campanulids</taxon>
        <taxon>Asterales</taxon>
        <taxon>Asteraceae</taxon>
        <taxon>Cichorioideae</taxon>
        <taxon>Cichorieae</taxon>
        <taxon>Lactucinae</taxon>
        <taxon>Lactuca</taxon>
    </lineage>
</organism>
<dbReference type="GO" id="GO:0005634">
    <property type="term" value="C:nucleus"/>
    <property type="evidence" value="ECO:0007669"/>
    <property type="project" value="TreeGrafter"/>
</dbReference>
<dbReference type="Pfam" id="PF05063">
    <property type="entry name" value="MT-A70"/>
    <property type="match status" value="2"/>
</dbReference>
<name>A0AA36E5V5_LACSI</name>
<keyword evidence="3" id="KW-1185">Reference proteome</keyword>
<accession>A0AA36E5V5</accession>